<sequence>MSRYTGPKNRVARRFGVNIFGRRRNPLLHKPNPPGMHGSKRKKRSDYGTQLEEKQKLRAVYGMLSQRKLVNYYKKAV</sequence>
<comment type="caution">
    <text evidence="4">The sequence shown here is derived from an EMBL/GenBank/DDBJ whole genome shotgun (WGS) entry which is preliminary data.</text>
</comment>
<feature type="domain" description="Small ribosomal subunit protein uS4 N-terminal" evidence="3">
    <location>
        <begin position="3"/>
        <end position="77"/>
    </location>
</feature>
<keyword evidence="4" id="KW-0687">Ribonucleoprotein</keyword>
<dbReference type="Pfam" id="PF00163">
    <property type="entry name" value="Ribosomal_S4"/>
    <property type="match status" value="1"/>
</dbReference>
<protein>
    <submittedName>
        <fullName evidence="4">30S ribosomal protein S4</fullName>
    </submittedName>
</protein>
<dbReference type="GO" id="GO:0005840">
    <property type="term" value="C:ribosome"/>
    <property type="evidence" value="ECO:0007669"/>
    <property type="project" value="UniProtKB-KW"/>
</dbReference>
<dbReference type="Gene3D" id="1.10.1050.10">
    <property type="entry name" value="Ribosomal Protein S4 Delta 41, Chain A, domain 1"/>
    <property type="match status" value="1"/>
</dbReference>
<feature type="region of interest" description="Disordered" evidence="2">
    <location>
        <begin position="22"/>
        <end position="51"/>
    </location>
</feature>
<evidence type="ECO:0000313" key="4">
    <source>
        <dbReference type="EMBL" id="PCI91769.1"/>
    </source>
</evidence>
<comment type="similarity">
    <text evidence="1">Belongs to the universal ribosomal protein uS4 family.</text>
</comment>
<gene>
    <name evidence="4" type="ORF">COB11_08140</name>
</gene>
<reference evidence="5" key="1">
    <citation type="submission" date="2017-08" db="EMBL/GenBank/DDBJ databases">
        <title>A dynamic microbial community with high functional redundancy inhabits the cold, oxic subseafloor aquifer.</title>
        <authorList>
            <person name="Tully B.J."/>
            <person name="Wheat C.G."/>
            <person name="Glazer B.T."/>
            <person name="Huber J.A."/>
        </authorList>
    </citation>
    <scope>NUCLEOTIDE SEQUENCE [LARGE SCALE GENOMIC DNA]</scope>
</reference>
<dbReference type="SMART" id="SM01390">
    <property type="entry name" value="Ribosomal_S4"/>
    <property type="match status" value="1"/>
</dbReference>
<dbReference type="GO" id="GO:0019843">
    <property type="term" value="F:rRNA binding"/>
    <property type="evidence" value="ECO:0007669"/>
    <property type="project" value="InterPro"/>
</dbReference>
<evidence type="ECO:0000259" key="3">
    <source>
        <dbReference type="SMART" id="SM01390"/>
    </source>
</evidence>
<evidence type="ECO:0000256" key="2">
    <source>
        <dbReference type="SAM" id="MobiDB-lite"/>
    </source>
</evidence>
<name>A0A2A4YBE3_UNCAE</name>
<accession>A0A2A4YBE3</accession>
<evidence type="ECO:0000256" key="1">
    <source>
        <dbReference type="ARBA" id="ARBA00007465"/>
    </source>
</evidence>
<dbReference type="Proteomes" id="UP000217838">
    <property type="component" value="Unassembled WGS sequence"/>
</dbReference>
<keyword evidence="4" id="KW-0689">Ribosomal protein</keyword>
<dbReference type="SUPFAM" id="SSF55174">
    <property type="entry name" value="Alpha-L RNA-binding motif"/>
    <property type="match status" value="1"/>
</dbReference>
<organism evidence="4 5">
    <name type="scientific">Aerophobetes bacterium</name>
    <dbReference type="NCBI Taxonomy" id="2030807"/>
    <lineage>
        <taxon>Bacteria</taxon>
        <taxon>Candidatus Aerophobota</taxon>
    </lineage>
</organism>
<dbReference type="EMBL" id="NVUU01000125">
    <property type="protein sequence ID" value="PCI91769.1"/>
    <property type="molecule type" value="Genomic_DNA"/>
</dbReference>
<dbReference type="InterPro" id="IPR001912">
    <property type="entry name" value="Ribosomal_uS4_N"/>
</dbReference>
<dbReference type="AlphaFoldDB" id="A0A2A4YBE3"/>
<evidence type="ECO:0000313" key="5">
    <source>
        <dbReference type="Proteomes" id="UP000217838"/>
    </source>
</evidence>
<feature type="non-terminal residue" evidence="4">
    <location>
        <position position="77"/>
    </location>
</feature>
<proteinExistence type="inferred from homology"/>